<protein>
    <submittedName>
        <fullName evidence="2">Uncharacterized protein</fullName>
    </submittedName>
</protein>
<keyword evidence="1" id="KW-1133">Transmembrane helix</keyword>
<feature type="transmembrane region" description="Helical" evidence="1">
    <location>
        <begin position="96"/>
        <end position="114"/>
    </location>
</feature>
<organism evidence="2 3">
    <name type="scientific">Mucilaginibacter straminoryzae</name>
    <dbReference type="NCBI Taxonomy" id="2932774"/>
    <lineage>
        <taxon>Bacteria</taxon>
        <taxon>Pseudomonadati</taxon>
        <taxon>Bacteroidota</taxon>
        <taxon>Sphingobacteriia</taxon>
        <taxon>Sphingobacteriales</taxon>
        <taxon>Sphingobacteriaceae</taxon>
        <taxon>Mucilaginibacter</taxon>
    </lineage>
</organism>
<feature type="transmembrane region" description="Helical" evidence="1">
    <location>
        <begin position="120"/>
        <end position="139"/>
    </location>
</feature>
<evidence type="ECO:0000313" key="3">
    <source>
        <dbReference type="Proteomes" id="UP001139450"/>
    </source>
</evidence>
<keyword evidence="3" id="KW-1185">Reference proteome</keyword>
<name>A0A9X1X3D6_9SPHI</name>
<comment type="caution">
    <text evidence="2">The sequence shown here is derived from an EMBL/GenBank/DDBJ whole genome shotgun (WGS) entry which is preliminary data.</text>
</comment>
<feature type="transmembrane region" description="Helical" evidence="1">
    <location>
        <begin position="196"/>
        <end position="214"/>
    </location>
</feature>
<dbReference type="AlphaFoldDB" id="A0A9X1X3D6"/>
<feature type="transmembrane region" description="Helical" evidence="1">
    <location>
        <begin position="36"/>
        <end position="55"/>
    </location>
</feature>
<keyword evidence="1" id="KW-0812">Transmembrane</keyword>
<feature type="transmembrane region" description="Helical" evidence="1">
    <location>
        <begin position="159"/>
        <end position="184"/>
    </location>
</feature>
<keyword evidence="1" id="KW-0472">Membrane</keyword>
<dbReference type="EMBL" id="JALJEJ010000005">
    <property type="protein sequence ID" value="MCJ8210442.1"/>
    <property type="molecule type" value="Genomic_DNA"/>
</dbReference>
<reference evidence="2" key="1">
    <citation type="submission" date="2022-04" db="EMBL/GenBank/DDBJ databases">
        <title>Mucilaginibacter sp. RS28 isolated from freshwater.</title>
        <authorList>
            <person name="Ko S.-R."/>
        </authorList>
    </citation>
    <scope>NUCLEOTIDE SEQUENCE</scope>
    <source>
        <strain evidence="2">RS28</strain>
    </source>
</reference>
<evidence type="ECO:0000313" key="2">
    <source>
        <dbReference type="EMBL" id="MCJ8210442.1"/>
    </source>
</evidence>
<evidence type="ECO:0000256" key="1">
    <source>
        <dbReference type="SAM" id="Phobius"/>
    </source>
</evidence>
<sequence length="225" mass="26880">MLRLITLNVFVELVCFVVSVVCLNKDRSWPWHGMSLFLLLTCITEMLGVHFKLLYLADRAHARPNIWLYNGLLIFQALFITYVFERFINRYVRIRPVMIIGLLILATSYGYELYNHGIFIYNEITNTLMLITFVLYSLYYYYLLLKDENYINLNRSPEFWWVAGILFFYFGSTATNVFFDYLYPYHSPDVRYLSKTIFRGLNILLYGCWCYSFICKKWALQISEA</sequence>
<dbReference type="Proteomes" id="UP001139450">
    <property type="component" value="Unassembled WGS sequence"/>
</dbReference>
<feature type="transmembrane region" description="Helical" evidence="1">
    <location>
        <begin position="6"/>
        <end position="24"/>
    </location>
</feature>
<accession>A0A9X1X3D6</accession>
<dbReference type="RefSeq" id="WP_245130283.1">
    <property type="nucleotide sequence ID" value="NZ_JALJEJ010000005.1"/>
</dbReference>
<gene>
    <name evidence="2" type="ORF">MUY27_12060</name>
</gene>
<proteinExistence type="predicted"/>
<feature type="transmembrane region" description="Helical" evidence="1">
    <location>
        <begin position="67"/>
        <end position="84"/>
    </location>
</feature>